<evidence type="ECO:0000313" key="2">
    <source>
        <dbReference type="EMBL" id="GIE44189.1"/>
    </source>
</evidence>
<dbReference type="EMBL" id="BOMP01000120">
    <property type="protein sequence ID" value="GIE44189.1"/>
    <property type="molecule type" value="Genomic_DNA"/>
</dbReference>
<dbReference type="Gene3D" id="3.40.190.10">
    <property type="entry name" value="Periplasmic binding protein-like II"/>
    <property type="match status" value="2"/>
</dbReference>
<name>A0A7W7HHI8_9ACTN</name>
<evidence type="ECO:0000256" key="1">
    <source>
        <dbReference type="SAM" id="MobiDB-lite"/>
    </source>
</evidence>
<keyword evidence="5" id="KW-1185">Reference proteome</keyword>
<dbReference type="InterPro" id="IPR050490">
    <property type="entry name" value="Bact_solute-bd_prot1"/>
</dbReference>
<evidence type="ECO:0000313" key="3">
    <source>
        <dbReference type="EMBL" id="MBB4750658.1"/>
    </source>
</evidence>
<evidence type="ECO:0000313" key="4">
    <source>
        <dbReference type="Proteomes" id="UP000590511"/>
    </source>
</evidence>
<dbReference type="RefSeq" id="WP_223149603.1">
    <property type="nucleotide sequence ID" value="NZ_BOMP01000120.1"/>
</dbReference>
<feature type="region of interest" description="Disordered" evidence="1">
    <location>
        <begin position="16"/>
        <end position="40"/>
    </location>
</feature>
<dbReference type="SUPFAM" id="SSF53850">
    <property type="entry name" value="Periplasmic binding protein-like II"/>
    <property type="match status" value="1"/>
</dbReference>
<feature type="compositionally biased region" description="Gly residues" evidence="1">
    <location>
        <begin position="19"/>
        <end position="31"/>
    </location>
</feature>
<dbReference type="InterPro" id="IPR006059">
    <property type="entry name" value="SBP"/>
</dbReference>
<gene>
    <name evidence="2" type="ORF">Alo02nite_70870</name>
    <name evidence="3" type="ORF">BJ964_004819</name>
</gene>
<proteinExistence type="predicted"/>
<dbReference type="Proteomes" id="UP000631312">
    <property type="component" value="Unassembled WGS sequence"/>
</dbReference>
<comment type="caution">
    <text evidence="3">The sequence shown here is derived from an EMBL/GenBank/DDBJ whole genome shotgun (WGS) entry which is preliminary data.</text>
</comment>
<organism evidence="3 4">
    <name type="scientific">Actinoplanes lobatus</name>
    <dbReference type="NCBI Taxonomy" id="113568"/>
    <lineage>
        <taxon>Bacteria</taxon>
        <taxon>Bacillati</taxon>
        <taxon>Actinomycetota</taxon>
        <taxon>Actinomycetes</taxon>
        <taxon>Micromonosporales</taxon>
        <taxon>Micromonosporaceae</taxon>
        <taxon>Actinoplanes</taxon>
    </lineage>
</organism>
<accession>A0A7W7HHI8</accession>
<dbReference type="EMBL" id="JACHNC010000001">
    <property type="protein sequence ID" value="MBB4750658.1"/>
    <property type="molecule type" value="Genomic_DNA"/>
</dbReference>
<dbReference type="AlphaFoldDB" id="A0A7W7HHI8"/>
<dbReference type="Proteomes" id="UP000590511">
    <property type="component" value="Unassembled WGS sequence"/>
</dbReference>
<dbReference type="PANTHER" id="PTHR43649:SF14">
    <property type="entry name" value="BLR3389 PROTEIN"/>
    <property type="match status" value="1"/>
</dbReference>
<protein>
    <submittedName>
        <fullName evidence="3">Raffinose/stachyose/melibiose transport system substrate-binding protein</fullName>
    </submittedName>
    <submittedName>
        <fullName evidence="2">Solute-binding protein</fullName>
    </submittedName>
</protein>
<evidence type="ECO:0000313" key="5">
    <source>
        <dbReference type="Proteomes" id="UP000631312"/>
    </source>
</evidence>
<reference evidence="3 4" key="1">
    <citation type="submission" date="2020-08" db="EMBL/GenBank/DDBJ databases">
        <title>Sequencing the genomes of 1000 actinobacteria strains.</title>
        <authorList>
            <person name="Klenk H.-P."/>
        </authorList>
    </citation>
    <scope>NUCLEOTIDE SEQUENCE [LARGE SCALE GENOMIC DNA]</scope>
    <source>
        <strain evidence="3 4">DSM 43150</strain>
    </source>
</reference>
<reference evidence="2 5" key="2">
    <citation type="submission" date="2021-01" db="EMBL/GenBank/DDBJ databases">
        <title>Whole genome shotgun sequence of Actinoplanes lobatus NBRC 12513.</title>
        <authorList>
            <person name="Komaki H."/>
            <person name="Tamura T."/>
        </authorList>
    </citation>
    <scope>NUCLEOTIDE SEQUENCE [LARGE SCALE GENOMIC DNA]</scope>
    <source>
        <strain evidence="2 5">NBRC 12513</strain>
    </source>
</reference>
<dbReference type="PANTHER" id="PTHR43649">
    <property type="entry name" value="ARABINOSE-BINDING PROTEIN-RELATED"/>
    <property type="match status" value="1"/>
</dbReference>
<dbReference type="Pfam" id="PF01547">
    <property type="entry name" value="SBP_bac_1"/>
    <property type="match status" value="1"/>
</dbReference>
<sequence>MTLSAGAAAGAALAACGNDGPGGSESGGGGSASYWSLSGEPGEPYRQASIDRFNKANPDSKITPTFFQNDAYKAKIKTALGANQAPTLIWGWGGGGLKSYVEAGQVEDLTSLFGDATLKGKLLPGSFGAATVDGKIYAMPVETVQPIVLYYNKKIFDQVGVSAPQTYGDILDLVPKFNAKGIAPFSLAGQSRWTNMMWLEFMLDRNAGSEVFDNVFAGKAGSWSDPAVLDMLTKVQDLVKMNAFQKGFASTAADTNADQALLYTGKAAMMVHGSWSYGIQKAQGGKFVPDGGLGWMNFPPIDGGKGDPSNTVGNPGQYLSISSKATAADKETAKKFFSTTLVDDEEKAGWVKSGGVPVLANSDSLYTGDDAQFQKDMSAIAAGAKTFAQSWDQALSPTAAEVLLDNIAKLFQLQVTPQQWVDNMNGVIGK</sequence>